<name>A0A635R801_SALET</name>
<accession>A0A635R801</accession>
<reference evidence="1" key="1">
    <citation type="submission" date="2018-07" db="EMBL/GenBank/DDBJ databases">
        <authorList>
            <person name="Ashton P.M."/>
            <person name="Dallman T."/>
            <person name="Nair S."/>
            <person name="De Pinna E."/>
            <person name="Peters T."/>
            <person name="Grant K."/>
        </authorList>
    </citation>
    <scope>NUCLEOTIDE SEQUENCE</scope>
    <source>
        <strain evidence="1">368335</strain>
    </source>
</reference>
<sequence>MEIKRIVTKNKQIVYVAGDNEFSAVINSENALIIGYPGKVITRSHQRVIDKLIAKAKARDGVGSVQTHTGLTLAL</sequence>
<evidence type="ECO:0000313" key="1">
    <source>
        <dbReference type="EMBL" id="EDH8302964.1"/>
    </source>
</evidence>
<protein>
    <submittedName>
        <fullName evidence="1">Uncharacterized protein</fullName>
    </submittedName>
</protein>
<gene>
    <name evidence="1" type="ORF">CB695_15945</name>
</gene>
<organism evidence="1">
    <name type="scientific">Salmonella enterica subsp. enterica serovar Chester</name>
    <dbReference type="NCBI Taxonomy" id="149386"/>
    <lineage>
        <taxon>Bacteria</taxon>
        <taxon>Pseudomonadati</taxon>
        <taxon>Pseudomonadota</taxon>
        <taxon>Gammaproteobacteria</taxon>
        <taxon>Enterobacterales</taxon>
        <taxon>Enterobacteriaceae</taxon>
        <taxon>Salmonella</taxon>
    </lineage>
</organism>
<dbReference type="EMBL" id="AAMIYH010000015">
    <property type="protein sequence ID" value="EDH8302964.1"/>
    <property type="molecule type" value="Genomic_DNA"/>
</dbReference>
<proteinExistence type="predicted"/>
<dbReference type="AlphaFoldDB" id="A0A635R801"/>
<comment type="caution">
    <text evidence="1">The sequence shown here is derived from an EMBL/GenBank/DDBJ whole genome shotgun (WGS) entry which is preliminary data.</text>
</comment>